<evidence type="ECO:0000256" key="1">
    <source>
        <dbReference type="SAM" id="MobiDB-lite"/>
    </source>
</evidence>
<evidence type="ECO:0000313" key="2">
    <source>
        <dbReference type="EMBL" id="KAF2807966.1"/>
    </source>
</evidence>
<gene>
    <name evidence="2 4" type="ORF">BDZ99DRAFT_70008</name>
</gene>
<evidence type="ECO:0000313" key="4">
    <source>
        <dbReference type="RefSeq" id="XP_033574930.1"/>
    </source>
</evidence>
<organism evidence="2">
    <name type="scientific">Mytilinidion resinicola</name>
    <dbReference type="NCBI Taxonomy" id="574789"/>
    <lineage>
        <taxon>Eukaryota</taxon>
        <taxon>Fungi</taxon>
        <taxon>Dikarya</taxon>
        <taxon>Ascomycota</taxon>
        <taxon>Pezizomycotina</taxon>
        <taxon>Dothideomycetes</taxon>
        <taxon>Pleosporomycetidae</taxon>
        <taxon>Mytilinidiales</taxon>
        <taxon>Mytilinidiaceae</taxon>
        <taxon>Mytilinidion</taxon>
    </lineage>
</organism>
<dbReference type="Proteomes" id="UP000504636">
    <property type="component" value="Unplaced"/>
</dbReference>
<dbReference type="RefSeq" id="XP_033574930.1">
    <property type="nucleotide sequence ID" value="XM_033728831.1"/>
</dbReference>
<keyword evidence="3" id="KW-1185">Reference proteome</keyword>
<proteinExistence type="predicted"/>
<dbReference type="GeneID" id="54469724"/>
<accession>A0A6A6YGM7</accession>
<name>A0A6A6YGM7_9PEZI</name>
<sequence length="143" mass="15819">MTRVVDNLDPTRMGEGMRRSNRRRSNSSIRCDLHRNRAFAMESFLEVELRAGLKAGSRVSGCLFLPRRGAIVISGSILAHVEFAGRFHGHRPISRGPTVRDALSHEAMTTTSAVIDGIRTVITSFLALRLLHLSNETIIVLAI</sequence>
<dbReference type="AlphaFoldDB" id="A0A6A6YGM7"/>
<feature type="region of interest" description="Disordered" evidence="1">
    <location>
        <begin position="1"/>
        <end position="27"/>
    </location>
</feature>
<evidence type="ECO:0000313" key="3">
    <source>
        <dbReference type="Proteomes" id="UP000504636"/>
    </source>
</evidence>
<dbReference type="EMBL" id="MU003704">
    <property type="protein sequence ID" value="KAF2807966.1"/>
    <property type="molecule type" value="Genomic_DNA"/>
</dbReference>
<reference evidence="2 4" key="1">
    <citation type="journal article" date="2020" name="Stud. Mycol.">
        <title>101 Dothideomycetes genomes: a test case for predicting lifestyles and emergence of pathogens.</title>
        <authorList>
            <person name="Haridas S."/>
            <person name="Albert R."/>
            <person name="Binder M."/>
            <person name="Bloem J."/>
            <person name="Labutti K."/>
            <person name="Salamov A."/>
            <person name="Andreopoulos B."/>
            <person name="Baker S."/>
            <person name="Barry K."/>
            <person name="Bills G."/>
            <person name="Bluhm B."/>
            <person name="Cannon C."/>
            <person name="Castanera R."/>
            <person name="Culley D."/>
            <person name="Daum C."/>
            <person name="Ezra D."/>
            <person name="Gonzalez J."/>
            <person name="Henrissat B."/>
            <person name="Kuo A."/>
            <person name="Liang C."/>
            <person name="Lipzen A."/>
            <person name="Lutzoni F."/>
            <person name="Magnuson J."/>
            <person name="Mondo S."/>
            <person name="Nolan M."/>
            <person name="Ohm R."/>
            <person name="Pangilinan J."/>
            <person name="Park H.-J."/>
            <person name="Ramirez L."/>
            <person name="Alfaro M."/>
            <person name="Sun H."/>
            <person name="Tritt A."/>
            <person name="Yoshinaga Y."/>
            <person name="Zwiers L.-H."/>
            <person name="Turgeon B."/>
            <person name="Goodwin S."/>
            <person name="Spatafora J."/>
            <person name="Crous P."/>
            <person name="Grigoriev I."/>
        </authorList>
    </citation>
    <scope>NUCLEOTIDE SEQUENCE</scope>
    <source>
        <strain evidence="2 4">CBS 304.34</strain>
    </source>
</reference>
<reference evidence="4" key="3">
    <citation type="submission" date="2025-04" db="UniProtKB">
        <authorList>
            <consortium name="RefSeq"/>
        </authorList>
    </citation>
    <scope>IDENTIFICATION</scope>
    <source>
        <strain evidence="4">CBS 304.34</strain>
    </source>
</reference>
<protein>
    <submittedName>
        <fullName evidence="2 4">Uncharacterized protein</fullName>
    </submittedName>
</protein>
<reference evidence="4" key="2">
    <citation type="submission" date="2020-04" db="EMBL/GenBank/DDBJ databases">
        <authorList>
            <consortium name="NCBI Genome Project"/>
        </authorList>
    </citation>
    <scope>NUCLEOTIDE SEQUENCE</scope>
    <source>
        <strain evidence="4">CBS 304.34</strain>
    </source>
</reference>